<evidence type="ECO:0000313" key="2">
    <source>
        <dbReference type="Proteomes" id="UP000268093"/>
    </source>
</evidence>
<comment type="caution">
    <text evidence="1">The sequence shown here is derived from an EMBL/GenBank/DDBJ whole genome shotgun (WGS) entry which is preliminary data.</text>
</comment>
<evidence type="ECO:0000313" key="1">
    <source>
        <dbReference type="EMBL" id="RUP07793.1"/>
    </source>
</evidence>
<organism evidence="1 2">
    <name type="scientific">Jimgerdemannia flammicorona</name>
    <dbReference type="NCBI Taxonomy" id="994334"/>
    <lineage>
        <taxon>Eukaryota</taxon>
        <taxon>Fungi</taxon>
        <taxon>Fungi incertae sedis</taxon>
        <taxon>Mucoromycota</taxon>
        <taxon>Mucoromycotina</taxon>
        <taxon>Endogonomycetes</taxon>
        <taxon>Endogonales</taxon>
        <taxon>Endogonaceae</taxon>
        <taxon>Jimgerdemannia</taxon>
    </lineage>
</organism>
<reference evidence="1 2" key="1">
    <citation type="journal article" date="2018" name="New Phytol.">
        <title>Phylogenomics of Endogonaceae and evolution of mycorrhizas within Mucoromycota.</title>
        <authorList>
            <person name="Chang Y."/>
            <person name="Desiro A."/>
            <person name="Na H."/>
            <person name="Sandor L."/>
            <person name="Lipzen A."/>
            <person name="Clum A."/>
            <person name="Barry K."/>
            <person name="Grigoriev I.V."/>
            <person name="Martin F.M."/>
            <person name="Stajich J.E."/>
            <person name="Smith M.E."/>
            <person name="Bonito G."/>
            <person name="Spatafora J.W."/>
        </authorList>
    </citation>
    <scope>NUCLEOTIDE SEQUENCE [LARGE SCALE GENOMIC DNA]</scope>
    <source>
        <strain evidence="1 2">GMNB39</strain>
    </source>
</reference>
<proteinExistence type="predicted"/>
<dbReference type="PANTHER" id="PTHR46433">
    <property type="entry name" value="ANK_REP_REGION DOMAIN-CONTAINING PROTEIN-RELATED"/>
    <property type="match status" value="1"/>
</dbReference>
<accession>A0A433AYP3</accession>
<dbReference type="Proteomes" id="UP000268093">
    <property type="component" value="Unassembled WGS sequence"/>
</dbReference>
<keyword evidence="2" id="KW-1185">Reference proteome</keyword>
<dbReference type="EMBL" id="RBNI01016524">
    <property type="protein sequence ID" value="RUP07793.1"/>
    <property type="molecule type" value="Genomic_DNA"/>
</dbReference>
<protein>
    <submittedName>
        <fullName evidence="1">Uncharacterized protein</fullName>
    </submittedName>
</protein>
<gene>
    <name evidence="1" type="ORF">BC936DRAFT_140165</name>
</gene>
<dbReference type="AlphaFoldDB" id="A0A433AYP3"/>
<sequence length="165" mass="19248">MENLYRKAHRLQKEVLKNPTVTHIELLSQLEPYVAKSYRKVLDQGLTLKDRFCTVTKDLYQRSDTSVAVSSINTKAMMKILEIDTYALIADRNKRKELRTGPQDALERFQIFRQKIRAENEALVRRLEGESLDQKRNMATVTPESIFDKRAFEDCSISRAQTPFH</sequence>
<name>A0A433AYP3_9FUNG</name>